<dbReference type="Pfam" id="PF19459">
    <property type="entry name" value="DUF5996"/>
    <property type="match status" value="1"/>
</dbReference>
<evidence type="ECO:0000313" key="1">
    <source>
        <dbReference type="EMBL" id="PSM40229.1"/>
    </source>
</evidence>
<reference evidence="1 2" key="1">
    <citation type="submission" date="2018-03" db="EMBL/GenBank/DDBJ databases">
        <title>Streptomyces dioscori sp. nov., a novel endophytic actinobacterium isolated from bulbil of Dioscorea bulbifera L.</title>
        <authorList>
            <person name="Zhikuan W."/>
        </authorList>
    </citation>
    <scope>NUCLEOTIDE SEQUENCE [LARGE SCALE GENOMIC DNA]</scope>
    <source>
        <strain evidence="1 2">A217</strain>
    </source>
</reference>
<sequence>MGPEGACFSAEFKQFLLPYEVVRAAPAPDRAVNEFLHTTYEAAAVRGQWDRSALEDDPFRWDAHSSPRRASK</sequence>
<dbReference type="AlphaFoldDB" id="A0A2P8Q1V0"/>
<gene>
    <name evidence="1" type="ORF">C6Y14_26280</name>
</gene>
<comment type="caution">
    <text evidence="1">The sequence shown here is derived from an EMBL/GenBank/DDBJ whole genome shotgun (WGS) entry which is preliminary data.</text>
</comment>
<organism evidence="1 2">
    <name type="scientific">Streptomyces dioscori</name>
    <dbReference type="NCBI Taxonomy" id="2109333"/>
    <lineage>
        <taxon>Bacteria</taxon>
        <taxon>Bacillati</taxon>
        <taxon>Actinomycetota</taxon>
        <taxon>Actinomycetes</taxon>
        <taxon>Kitasatosporales</taxon>
        <taxon>Streptomycetaceae</taxon>
        <taxon>Streptomyces</taxon>
        <taxon>Streptomyces aurantiacus group</taxon>
    </lineage>
</organism>
<dbReference type="OrthoDB" id="9800945at2"/>
<keyword evidence="2" id="KW-1185">Reference proteome</keyword>
<dbReference type="InterPro" id="IPR046038">
    <property type="entry name" value="DUF5996"/>
</dbReference>
<name>A0A2P8Q1V0_9ACTN</name>
<dbReference type="Proteomes" id="UP000240429">
    <property type="component" value="Unassembled WGS sequence"/>
</dbReference>
<proteinExistence type="predicted"/>
<evidence type="ECO:0000313" key="2">
    <source>
        <dbReference type="Proteomes" id="UP000240429"/>
    </source>
</evidence>
<dbReference type="EMBL" id="PYBJ01000019">
    <property type="protein sequence ID" value="PSM40229.1"/>
    <property type="molecule type" value="Genomic_DNA"/>
</dbReference>
<protein>
    <submittedName>
        <fullName evidence="1">Uncharacterized protein</fullName>
    </submittedName>
</protein>
<accession>A0A2P8Q1V0</accession>